<gene>
    <name evidence="4" type="primary">iolG</name>
    <name evidence="7" type="ORF">FH607_002085</name>
</gene>
<keyword evidence="2 4" id="KW-0560">Oxidoreductase</keyword>
<dbReference type="OrthoDB" id="256869at2"/>
<dbReference type="RefSeq" id="WP_139665811.1">
    <property type="nucleotide sequence ID" value="NZ_VDLY02000001.1"/>
</dbReference>
<dbReference type="AlphaFoldDB" id="A0A5N6ATS6"/>
<dbReference type="Gene3D" id="3.40.50.720">
    <property type="entry name" value="NAD(P)-binding Rossmann-like Domain"/>
    <property type="match status" value="1"/>
</dbReference>
<keyword evidence="8" id="KW-1185">Reference proteome</keyword>
<dbReference type="InterPro" id="IPR023794">
    <property type="entry name" value="MI/DCI_dehydrogenase"/>
</dbReference>
<evidence type="ECO:0000256" key="3">
    <source>
        <dbReference type="ARBA" id="ARBA00023027"/>
    </source>
</evidence>
<name>A0A5N6ATS6_9ACTN</name>
<feature type="domain" description="Gfo/Idh/MocA-like oxidoreductase N-terminal" evidence="5">
    <location>
        <begin position="23"/>
        <end position="142"/>
    </location>
</feature>
<keyword evidence="3 4" id="KW-0520">NAD</keyword>
<evidence type="ECO:0000259" key="5">
    <source>
        <dbReference type="Pfam" id="PF01408"/>
    </source>
</evidence>
<comment type="caution">
    <text evidence="7">The sequence shown here is derived from an EMBL/GenBank/DDBJ whole genome shotgun (WGS) entry which is preliminary data.</text>
</comment>
<dbReference type="InterPro" id="IPR004104">
    <property type="entry name" value="Gfo/Idh/MocA-like_OxRdtase_C"/>
</dbReference>
<evidence type="ECO:0000256" key="1">
    <source>
        <dbReference type="ARBA" id="ARBA00010928"/>
    </source>
</evidence>
<dbReference type="InterPro" id="IPR050424">
    <property type="entry name" value="Gfo-Idh-MocA_inositol_DH"/>
</dbReference>
<reference evidence="7" key="1">
    <citation type="submission" date="2019-10" db="EMBL/GenBank/DDBJ databases">
        <title>Nonomuraea sp. nov., isolated from Phyllanthus amarus.</title>
        <authorList>
            <person name="Klykleung N."/>
            <person name="Tanasupawat S."/>
        </authorList>
    </citation>
    <scope>NUCLEOTIDE SEQUENCE [LARGE SCALE GENOMIC DNA]</scope>
    <source>
        <strain evidence="7">3MP-10</strain>
    </source>
</reference>
<comment type="catalytic activity">
    <reaction evidence="4">
        <text>myo-inositol + NAD(+) = scyllo-inosose + NADH + H(+)</text>
        <dbReference type="Rhea" id="RHEA:16949"/>
        <dbReference type="ChEBI" id="CHEBI:15378"/>
        <dbReference type="ChEBI" id="CHEBI:17268"/>
        <dbReference type="ChEBI" id="CHEBI:17811"/>
        <dbReference type="ChEBI" id="CHEBI:57540"/>
        <dbReference type="ChEBI" id="CHEBI:57945"/>
        <dbReference type="EC" id="1.1.1.18"/>
    </reaction>
</comment>
<dbReference type="EC" id="1.1.1.18" evidence="4"/>
<evidence type="ECO:0000313" key="7">
    <source>
        <dbReference type="EMBL" id="KAB8171128.1"/>
    </source>
</evidence>
<protein>
    <recommendedName>
        <fullName evidence="4">Inositol 2-dehydrogenase</fullName>
        <ecNumber evidence="4">1.1.1.18</ecNumber>
    </recommendedName>
    <alternativeName>
        <fullName evidence="4">Myo-inositol 2-dehydrogenase</fullName>
        <shortName evidence="4">MI 2-dehydrogenase</shortName>
    </alternativeName>
</protein>
<dbReference type="GO" id="GO:0050112">
    <property type="term" value="F:inositol 2-dehydrogenase (NAD+) activity"/>
    <property type="evidence" value="ECO:0007669"/>
    <property type="project" value="UniProtKB-UniRule"/>
</dbReference>
<dbReference type="SUPFAM" id="SSF55347">
    <property type="entry name" value="Glyceraldehyde-3-phosphate dehydrogenase-like, C-terminal domain"/>
    <property type="match status" value="1"/>
</dbReference>
<accession>A0A5N6ATS6</accession>
<evidence type="ECO:0000256" key="4">
    <source>
        <dbReference type="HAMAP-Rule" id="MF_01671"/>
    </source>
</evidence>
<sequence>MPIPGPSPAAPPSPVPPSAAPLGVAVLGAGAMGADHVRRVDQLISGARVAAVADPDEARAAALAAGIDGCRAFPDPLAALDAAGVDAVLIASPGPAHEEALLAALDRDLPVLCEKPMVPDPEAALRVVEAEAKGGRPLVSVGFMRRFDAEHLRLKALLDAGELGAPRLLHCRHRNLAVHPYFTEEMLITDSVAHEFDAARWLLGQEVTAVQVFRPTAGLPGHTGVNDPQLVVFETDGGVVVDVEILANGGFGYQVQTEAVCERGTARIGEAHGLMTNAAGRWGGEIARDYLTRFADAYDREVRAWVAAVRRGATAGATAWDGYAAAAIGAAGVEAQRTGRRVPVELAPRPAPFMNAV</sequence>
<dbReference type="InterPro" id="IPR000683">
    <property type="entry name" value="Gfo/Idh/MocA-like_OxRdtase_N"/>
</dbReference>
<dbReference type="Gene3D" id="3.30.360.10">
    <property type="entry name" value="Dihydrodipicolinate Reductase, domain 2"/>
    <property type="match status" value="1"/>
</dbReference>
<comment type="subunit">
    <text evidence="4">Homotetramer.</text>
</comment>
<dbReference type="PANTHER" id="PTHR43593:SF1">
    <property type="entry name" value="INOSITOL 2-DEHYDROGENASE"/>
    <property type="match status" value="1"/>
</dbReference>
<dbReference type="Proteomes" id="UP000314251">
    <property type="component" value="Unassembled WGS sequence"/>
</dbReference>
<comment type="function">
    <text evidence="4">Involved in the oxidation of myo-inositol (MI) to 2-keto-myo-inositol (2KMI or 2-inosose).</text>
</comment>
<comment type="similarity">
    <text evidence="1 4">Belongs to the Gfo/Idh/MocA family.</text>
</comment>
<feature type="domain" description="Gfo/Idh/MocA-like oxidoreductase C-terminal" evidence="6">
    <location>
        <begin position="155"/>
        <end position="344"/>
    </location>
</feature>
<evidence type="ECO:0000256" key="2">
    <source>
        <dbReference type="ARBA" id="ARBA00023002"/>
    </source>
</evidence>
<proteinExistence type="inferred from homology"/>
<dbReference type="HAMAP" id="MF_01671">
    <property type="entry name" value="IolG"/>
    <property type="match status" value="1"/>
</dbReference>
<organism evidence="7 8">
    <name type="scientific">Streptomyces mimosae</name>
    <dbReference type="NCBI Taxonomy" id="2586635"/>
    <lineage>
        <taxon>Bacteria</taxon>
        <taxon>Bacillati</taxon>
        <taxon>Actinomycetota</taxon>
        <taxon>Actinomycetes</taxon>
        <taxon>Kitasatosporales</taxon>
        <taxon>Streptomycetaceae</taxon>
        <taxon>Streptomyces</taxon>
    </lineage>
</organism>
<evidence type="ECO:0000313" key="8">
    <source>
        <dbReference type="Proteomes" id="UP000314251"/>
    </source>
</evidence>
<dbReference type="EMBL" id="VDLY02000001">
    <property type="protein sequence ID" value="KAB8171128.1"/>
    <property type="molecule type" value="Genomic_DNA"/>
</dbReference>
<dbReference type="InterPro" id="IPR036291">
    <property type="entry name" value="NAD(P)-bd_dom_sf"/>
</dbReference>
<dbReference type="Pfam" id="PF01408">
    <property type="entry name" value="GFO_IDH_MocA"/>
    <property type="match status" value="1"/>
</dbReference>
<dbReference type="PANTHER" id="PTHR43593">
    <property type="match status" value="1"/>
</dbReference>
<evidence type="ECO:0000259" key="6">
    <source>
        <dbReference type="Pfam" id="PF02894"/>
    </source>
</evidence>
<dbReference type="GO" id="GO:0000166">
    <property type="term" value="F:nucleotide binding"/>
    <property type="evidence" value="ECO:0007669"/>
    <property type="project" value="InterPro"/>
</dbReference>
<dbReference type="Pfam" id="PF02894">
    <property type="entry name" value="GFO_IDH_MocA_C"/>
    <property type="match status" value="1"/>
</dbReference>
<dbReference type="GO" id="GO:0019310">
    <property type="term" value="P:inositol catabolic process"/>
    <property type="evidence" value="ECO:0007669"/>
    <property type="project" value="UniProtKB-UniRule"/>
</dbReference>
<dbReference type="SUPFAM" id="SSF51735">
    <property type="entry name" value="NAD(P)-binding Rossmann-fold domains"/>
    <property type="match status" value="1"/>
</dbReference>